<proteinExistence type="predicted"/>
<dbReference type="PATRIC" id="fig|1423776.4.peg.1261"/>
<dbReference type="AlphaFoldDB" id="A0A0R1M0U4"/>
<evidence type="ECO:0000259" key="1">
    <source>
        <dbReference type="Pfam" id="PF13354"/>
    </source>
</evidence>
<dbReference type="Proteomes" id="UP000051160">
    <property type="component" value="Unassembled WGS sequence"/>
</dbReference>
<gene>
    <name evidence="2" type="ORF">FD04_GL001247</name>
</gene>
<dbReference type="InterPro" id="IPR045155">
    <property type="entry name" value="Beta-lactam_cat"/>
</dbReference>
<dbReference type="GO" id="GO:0046677">
    <property type="term" value="P:response to antibiotic"/>
    <property type="evidence" value="ECO:0007669"/>
    <property type="project" value="InterPro"/>
</dbReference>
<feature type="domain" description="Beta-lactamase class A catalytic" evidence="1">
    <location>
        <begin position="27"/>
        <end position="222"/>
    </location>
</feature>
<reference evidence="2 3" key="1">
    <citation type="journal article" date="2015" name="Genome Announc.">
        <title>Expanding the biotechnology potential of lactobacilli through comparative genomics of 213 strains and associated genera.</title>
        <authorList>
            <person name="Sun Z."/>
            <person name="Harris H.M."/>
            <person name="McCann A."/>
            <person name="Guo C."/>
            <person name="Argimon S."/>
            <person name="Zhang W."/>
            <person name="Yang X."/>
            <person name="Jeffery I.B."/>
            <person name="Cooney J.C."/>
            <person name="Kagawa T.F."/>
            <person name="Liu W."/>
            <person name="Song Y."/>
            <person name="Salvetti E."/>
            <person name="Wrobel A."/>
            <person name="Rasinkangas P."/>
            <person name="Parkhill J."/>
            <person name="Rea M.C."/>
            <person name="O'Sullivan O."/>
            <person name="Ritari J."/>
            <person name="Douillard F.P."/>
            <person name="Paul Ross R."/>
            <person name="Yang R."/>
            <person name="Briner A.E."/>
            <person name="Felis G.E."/>
            <person name="de Vos W.M."/>
            <person name="Barrangou R."/>
            <person name="Klaenhammer T.R."/>
            <person name="Caufield P.W."/>
            <person name="Cui Y."/>
            <person name="Zhang H."/>
            <person name="O'Toole P.W."/>
        </authorList>
    </citation>
    <scope>NUCLEOTIDE SEQUENCE [LARGE SCALE GENOMIC DNA]</scope>
    <source>
        <strain evidence="2 3">DSM 19909</strain>
    </source>
</reference>
<dbReference type="InterPro" id="IPR012338">
    <property type="entry name" value="Beta-lactam/transpept-like"/>
</dbReference>
<dbReference type="PANTHER" id="PTHR35333:SF3">
    <property type="entry name" value="BETA-LACTAMASE-TYPE TRANSPEPTIDASE FOLD CONTAINING PROTEIN"/>
    <property type="match status" value="1"/>
</dbReference>
<dbReference type="STRING" id="1423776.FD04_GL001247"/>
<accession>A0A0R1M0U4</accession>
<organism evidence="2 3">
    <name type="scientific">Secundilactobacillus odoratitofui DSM 19909 = JCM 15043</name>
    <dbReference type="NCBI Taxonomy" id="1423776"/>
    <lineage>
        <taxon>Bacteria</taxon>
        <taxon>Bacillati</taxon>
        <taxon>Bacillota</taxon>
        <taxon>Bacilli</taxon>
        <taxon>Lactobacillales</taxon>
        <taxon>Lactobacillaceae</taxon>
        <taxon>Secundilactobacillus</taxon>
    </lineage>
</organism>
<comment type="caution">
    <text evidence="2">The sequence shown here is derived from an EMBL/GenBank/DDBJ whole genome shotgun (WGS) entry which is preliminary data.</text>
</comment>
<dbReference type="SUPFAM" id="SSF56601">
    <property type="entry name" value="beta-lactamase/transpeptidase-like"/>
    <property type="match status" value="1"/>
</dbReference>
<dbReference type="PANTHER" id="PTHR35333">
    <property type="entry name" value="BETA-LACTAMASE"/>
    <property type="match status" value="1"/>
</dbReference>
<protein>
    <recommendedName>
        <fullName evidence="1">Beta-lactamase class A catalytic domain-containing protein</fullName>
    </recommendedName>
</protein>
<dbReference type="GO" id="GO:0008800">
    <property type="term" value="F:beta-lactamase activity"/>
    <property type="evidence" value="ECO:0007669"/>
    <property type="project" value="InterPro"/>
</dbReference>
<dbReference type="OrthoDB" id="9775096at2"/>
<sequence length="246" mass="27427">MTLSDTIKMQIAPYKDYVSICLYDEDQLVFSHRANQQQPAASLIKLAILATQLDVSTNLNEPISLASTPIVGGAGALQLLHTNTLPVRDVLALMIAVSDNYAANLMIQHLSMARINDWLTTNGFTQTILQRQLMDSERAAKGLDNFTTAQEAIGLLRYLLNTYPQVRPWFLKQQFRSKLPVTFDELPTDILVYNKTGEGPKVDHDVARFERSKHHIDLAVMTSGIDNRLGVMQLFGQLGKTIANSL</sequence>
<evidence type="ECO:0000313" key="2">
    <source>
        <dbReference type="EMBL" id="KRK98266.1"/>
    </source>
</evidence>
<keyword evidence="3" id="KW-1185">Reference proteome</keyword>
<dbReference type="InterPro" id="IPR000871">
    <property type="entry name" value="Beta-lactam_class-A"/>
</dbReference>
<dbReference type="EMBL" id="AZEE01000028">
    <property type="protein sequence ID" value="KRK98266.1"/>
    <property type="molecule type" value="Genomic_DNA"/>
</dbReference>
<name>A0A0R1M0U4_9LACO</name>
<dbReference type="RefSeq" id="WP_054701176.1">
    <property type="nucleotide sequence ID" value="NZ_AZEE01000028.1"/>
</dbReference>
<dbReference type="Gene3D" id="3.40.710.10">
    <property type="entry name" value="DD-peptidase/beta-lactamase superfamily"/>
    <property type="match status" value="1"/>
</dbReference>
<dbReference type="GO" id="GO:0030655">
    <property type="term" value="P:beta-lactam antibiotic catabolic process"/>
    <property type="evidence" value="ECO:0007669"/>
    <property type="project" value="InterPro"/>
</dbReference>
<dbReference type="Pfam" id="PF13354">
    <property type="entry name" value="Beta-lactamase2"/>
    <property type="match status" value="1"/>
</dbReference>
<evidence type="ECO:0000313" key="3">
    <source>
        <dbReference type="Proteomes" id="UP000051160"/>
    </source>
</evidence>